<keyword evidence="2 5" id="KW-0812">Transmembrane</keyword>
<proteinExistence type="predicted"/>
<dbReference type="STRING" id="69960.SAMN05421720_10965"/>
<dbReference type="GO" id="GO:0005886">
    <property type="term" value="C:plasma membrane"/>
    <property type="evidence" value="ECO:0007669"/>
    <property type="project" value="TreeGrafter"/>
</dbReference>
<evidence type="ECO:0000256" key="3">
    <source>
        <dbReference type="ARBA" id="ARBA00022989"/>
    </source>
</evidence>
<comment type="subcellular location">
    <subcellularLocation>
        <location evidence="1">Membrane</location>
        <topology evidence="1">Multi-pass membrane protein</topology>
    </subcellularLocation>
</comment>
<evidence type="ECO:0000256" key="1">
    <source>
        <dbReference type="ARBA" id="ARBA00004141"/>
    </source>
</evidence>
<dbReference type="RefSeq" id="WP_092786785.1">
    <property type="nucleotide sequence ID" value="NZ_FNAP01000009.1"/>
</dbReference>
<evidence type="ECO:0000259" key="6">
    <source>
        <dbReference type="Pfam" id="PF01957"/>
    </source>
</evidence>
<dbReference type="PANTHER" id="PTHR33507:SF3">
    <property type="entry name" value="INNER MEMBRANE PROTEIN YBBJ"/>
    <property type="match status" value="1"/>
</dbReference>
<dbReference type="Proteomes" id="UP000199412">
    <property type="component" value="Unassembled WGS sequence"/>
</dbReference>
<keyword evidence="3 5" id="KW-1133">Transmembrane helix</keyword>
<dbReference type="EMBL" id="FNAP01000009">
    <property type="protein sequence ID" value="SDE62952.1"/>
    <property type="molecule type" value="Genomic_DNA"/>
</dbReference>
<gene>
    <name evidence="7" type="ORF">SAMN05421720_10965</name>
</gene>
<protein>
    <recommendedName>
        <fullName evidence="6">NfeD-like C-terminal domain-containing protein</fullName>
    </recommendedName>
</protein>
<evidence type="ECO:0000256" key="2">
    <source>
        <dbReference type="ARBA" id="ARBA00022692"/>
    </source>
</evidence>
<evidence type="ECO:0000256" key="4">
    <source>
        <dbReference type="ARBA" id="ARBA00023136"/>
    </source>
</evidence>
<dbReference type="PANTHER" id="PTHR33507">
    <property type="entry name" value="INNER MEMBRANE PROTEIN YBBJ"/>
    <property type="match status" value="1"/>
</dbReference>
<dbReference type="InterPro" id="IPR052165">
    <property type="entry name" value="Membrane_assoc_protease"/>
</dbReference>
<dbReference type="InterPro" id="IPR012340">
    <property type="entry name" value="NA-bd_OB-fold"/>
</dbReference>
<accession>A0A1G7EH24</accession>
<dbReference type="Pfam" id="PF01957">
    <property type="entry name" value="NfeD"/>
    <property type="match status" value="1"/>
</dbReference>
<evidence type="ECO:0000313" key="7">
    <source>
        <dbReference type="EMBL" id="SDE62952.1"/>
    </source>
</evidence>
<dbReference type="InterPro" id="IPR002810">
    <property type="entry name" value="NfeD-like_C"/>
</dbReference>
<evidence type="ECO:0000313" key="8">
    <source>
        <dbReference type="Proteomes" id="UP000199412"/>
    </source>
</evidence>
<reference evidence="7 8" key="1">
    <citation type="submission" date="2016-10" db="EMBL/GenBank/DDBJ databases">
        <authorList>
            <person name="de Groot N.N."/>
        </authorList>
    </citation>
    <scope>NUCLEOTIDE SEQUENCE [LARGE SCALE GENOMIC DNA]</scope>
    <source>
        <strain evidence="7 8">ATCC 700224</strain>
    </source>
</reference>
<organism evidence="7 8">
    <name type="scientific">Rhodospira trueperi</name>
    <dbReference type="NCBI Taxonomy" id="69960"/>
    <lineage>
        <taxon>Bacteria</taxon>
        <taxon>Pseudomonadati</taxon>
        <taxon>Pseudomonadota</taxon>
        <taxon>Alphaproteobacteria</taxon>
        <taxon>Rhodospirillales</taxon>
        <taxon>Rhodospirillaceae</taxon>
        <taxon>Rhodospira</taxon>
    </lineage>
</organism>
<feature type="domain" description="NfeD-like C-terminal" evidence="6">
    <location>
        <begin position="94"/>
        <end position="152"/>
    </location>
</feature>
<keyword evidence="8" id="KW-1185">Reference proteome</keyword>
<dbReference type="AlphaFoldDB" id="A0A1G7EH24"/>
<keyword evidence="4 5" id="KW-0472">Membrane</keyword>
<evidence type="ECO:0000256" key="5">
    <source>
        <dbReference type="SAM" id="Phobius"/>
    </source>
</evidence>
<feature type="transmembrane region" description="Helical" evidence="5">
    <location>
        <begin position="6"/>
        <end position="24"/>
    </location>
</feature>
<sequence length="166" mass="17606">MDIAWPTAVVFWHWWIFGGLLLVLELLAPGIFFLWTGLAAGLTGLVVFFFPSMAWEIQALLFAVLALATTFAGRRIWRPGAVPTDHPMLNRRAHRHVGRVVALTTPLGDGGARVRVDDSEWSAVGETVGLSAPAGAAVKVVGVRDGLLVVAPHGPADTDPATPGAP</sequence>
<name>A0A1G7EH24_9PROT</name>
<dbReference type="Gene3D" id="2.40.50.140">
    <property type="entry name" value="Nucleic acid-binding proteins"/>
    <property type="match status" value="1"/>
</dbReference>